<dbReference type="InterPro" id="IPR032776">
    <property type="entry name" value="CECR6/TMEM121"/>
</dbReference>
<gene>
    <name evidence="2" type="ORF">PACLA_8A038913</name>
</gene>
<name>A0A7D9IA12_PARCT</name>
<dbReference type="PANTHER" id="PTHR47399">
    <property type="entry name" value="TRANSMEMBRANE PROTEIN 121B"/>
    <property type="match status" value="1"/>
</dbReference>
<dbReference type="Pfam" id="PF14997">
    <property type="entry name" value="CECR6_TMEM121"/>
    <property type="match status" value="1"/>
</dbReference>
<dbReference type="OrthoDB" id="5986524at2759"/>
<keyword evidence="3" id="KW-1185">Reference proteome</keyword>
<organism evidence="2 3">
    <name type="scientific">Paramuricea clavata</name>
    <name type="common">Red gorgonian</name>
    <name type="synonym">Violescent sea-whip</name>
    <dbReference type="NCBI Taxonomy" id="317549"/>
    <lineage>
        <taxon>Eukaryota</taxon>
        <taxon>Metazoa</taxon>
        <taxon>Cnidaria</taxon>
        <taxon>Anthozoa</taxon>
        <taxon>Octocorallia</taxon>
        <taxon>Malacalcyonacea</taxon>
        <taxon>Plexauridae</taxon>
        <taxon>Paramuricea</taxon>
    </lineage>
</organism>
<accession>A0A7D9IA12</accession>
<dbReference type="AlphaFoldDB" id="A0A7D9IA12"/>
<evidence type="ECO:0000313" key="3">
    <source>
        <dbReference type="Proteomes" id="UP001152795"/>
    </source>
</evidence>
<dbReference type="Proteomes" id="UP001152795">
    <property type="component" value="Unassembled WGS sequence"/>
</dbReference>
<evidence type="ECO:0000313" key="2">
    <source>
        <dbReference type="EMBL" id="CAB4000260.1"/>
    </source>
</evidence>
<evidence type="ECO:0000256" key="1">
    <source>
        <dbReference type="ARBA" id="ARBA00007711"/>
    </source>
</evidence>
<reference evidence="2" key="1">
    <citation type="submission" date="2020-04" db="EMBL/GenBank/DDBJ databases">
        <authorList>
            <person name="Alioto T."/>
            <person name="Alioto T."/>
            <person name="Gomez Garrido J."/>
        </authorList>
    </citation>
    <scope>NUCLEOTIDE SEQUENCE</scope>
    <source>
        <strain evidence="2">A484AB</strain>
    </source>
</reference>
<proteinExistence type="inferred from homology"/>
<dbReference type="PANTHER" id="PTHR47399:SF1">
    <property type="entry name" value="TRANSMEMBRANE PROTEIN 121B"/>
    <property type="match status" value="1"/>
</dbReference>
<sequence>MTEETRSPWAVKLGWLLTFALYVVQACILLILVEKHHDIGAFATCIVLFLLVAVAVVIFFIFLRKRELWYASEDKDIRFVWAIWGIYIVVFTITVAVIFCKVAEKLTKDQDLGINALKATLCIAPVLLILLLQLMICPSYRKPLLSLSIFAALNIFDGIEMLEIVLMHYEGHFELNTATENSIIAFACICFLLSPLGLIRNKFEANGVVKEREKTSMILGPIEIIGTNLPFLILRAVVWGVYKYEASVFIAKNIVSLVVGFVEFCIHKKYIKWGEEN</sequence>
<protein>
    <submittedName>
        <fullName evidence="2">Uncharacterized protein</fullName>
    </submittedName>
</protein>
<dbReference type="PROSITE" id="PS51257">
    <property type="entry name" value="PROKAR_LIPOPROTEIN"/>
    <property type="match status" value="1"/>
</dbReference>
<dbReference type="EMBL" id="CACRXK020003790">
    <property type="protein sequence ID" value="CAB4000260.1"/>
    <property type="molecule type" value="Genomic_DNA"/>
</dbReference>
<comment type="caution">
    <text evidence="2">The sequence shown here is derived from an EMBL/GenBank/DDBJ whole genome shotgun (WGS) entry which is preliminary data.</text>
</comment>
<dbReference type="InterPro" id="IPR026624">
    <property type="entry name" value="CECR6"/>
</dbReference>
<comment type="similarity">
    <text evidence="1">Belongs to the TMEM121 family.</text>
</comment>